<dbReference type="GO" id="GO:0007154">
    <property type="term" value="P:cell communication"/>
    <property type="evidence" value="ECO:0007669"/>
    <property type="project" value="InterPro"/>
</dbReference>
<keyword evidence="2" id="KW-0677">Repeat</keyword>
<comment type="caution">
    <text evidence="5">The sequence shown here is derived from an EMBL/GenBank/DDBJ whole genome shotgun (WGS) entry which is preliminary data.</text>
</comment>
<dbReference type="Gene3D" id="2.60.40.2030">
    <property type="match status" value="1"/>
</dbReference>
<keyword evidence="1" id="KW-0732">Signal</keyword>
<evidence type="ECO:0000256" key="2">
    <source>
        <dbReference type="ARBA" id="ARBA00022737"/>
    </source>
</evidence>
<dbReference type="Pfam" id="PF03160">
    <property type="entry name" value="Calx-beta"/>
    <property type="match status" value="1"/>
</dbReference>
<dbReference type="InterPro" id="IPR003644">
    <property type="entry name" value="Calx_beta"/>
</dbReference>
<dbReference type="SMART" id="SM00237">
    <property type="entry name" value="Calx_beta"/>
    <property type="match status" value="1"/>
</dbReference>
<accession>A0AAV2BT66</accession>
<dbReference type="AlphaFoldDB" id="A0AAV2BT66"/>
<gene>
    <name evidence="5" type="ORF">LARSCL_LOCUS21080</name>
</gene>
<evidence type="ECO:0000313" key="6">
    <source>
        <dbReference type="Proteomes" id="UP001497382"/>
    </source>
</evidence>
<dbReference type="GO" id="GO:0016020">
    <property type="term" value="C:membrane"/>
    <property type="evidence" value="ECO:0007669"/>
    <property type="project" value="InterPro"/>
</dbReference>
<dbReference type="SUPFAM" id="SSF141072">
    <property type="entry name" value="CalX-like"/>
    <property type="match status" value="1"/>
</dbReference>
<reference evidence="5 6" key="1">
    <citation type="submission" date="2024-04" db="EMBL/GenBank/DDBJ databases">
        <authorList>
            <person name="Rising A."/>
            <person name="Reimegard J."/>
            <person name="Sonavane S."/>
            <person name="Akerstrom W."/>
            <person name="Nylinder S."/>
            <person name="Hedman E."/>
            <person name="Kallberg Y."/>
        </authorList>
    </citation>
    <scope>NUCLEOTIDE SEQUENCE [LARGE SCALE GENOMIC DNA]</scope>
</reference>
<evidence type="ECO:0000259" key="4">
    <source>
        <dbReference type="SMART" id="SM00237"/>
    </source>
</evidence>
<dbReference type="Proteomes" id="UP001497382">
    <property type="component" value="Unassembled WGS sequence"/>
</dbReference>
<keyword evidence="6" id="KW-1185">Reference proteome</keyword>
<dbReference type="EMBL" id="CAXIEN010000481">
    <property type="protein sequence ID" value="CAL1298956.1"/>
    <property type="molecule type" value="Genomic_DNA"/>
</dbReference>
<name>A0AAV2BT66_9ARAC</name>
<keyword evidence="3" id="KW-0106">Calcium</keyword>
<evidence type="ECO:0000313" key="5">
    <source>
        <dbReference type="EMBL" id="CAL1298956.1"/>
    </source>
</evidence>
<dbReference type="InterPro" id="IPR038081">
    <property type="entry name" value="CalX-like_sf"/>
</dbReference>
<evidence type="ECO:0000256" key="3">
    <source>
        <dbReference type="ARBA" id="ARBA00022837"/>
    </source>
</evidence>
<organism evidence="5 6">
    <name type="scientific">Larinioides sclopetarius</name>
    <dbReference type="NCBI Taxonomy" id="280406"/>
    <lineage>
        <taxon>Eukaryota</taxon>
        <taxon>Metazoa</taxon>
        <taxon>Ecdysozoa</taxon>
        <taxon>Arthropoda</taxon>
        <taxon>Chelicerata</taxon>
        <taxon>Arachnida</taxon>
        <taxon>Araneae</taxon>
        <taxon>Araneomorphae</taxon>
        <taxon>Entelegynae</taxon>
        <taxon>Araneoidea</taxon>
        <taxon>Araneidae</taxon>
        <taxon>Larinioides</taxon>
    </lineage>
</organism>
<evidence type="ECO:0000256" key="1">
    <source>
        <dbReference type="ARBA" id="ARBA00022729"/>
    </source>
</evidence>
<proteinExistence type="predicted"/>
<feature type="domain" description="Calx-beta" evidence="4">
    <location>
        <begin position="112"/>
        <end position="208"/>
    </location>
</feature>
<sequence>MIDKGDGGKFYKPETLKVTLRSYLERRRLYSSSDDEIDGVAYPECLSGEPFHFAEGRANDLLFMHPHSPGLPLDVLNVQLPPEEESQAIAFGRQLSEMSDEFESDHTNACRSRSNSTDERKIVQFKKHIIHVPTTCALVQIPIIRTRAADRVVNARWRTCDKSAKAGLHYVKSEGSISLAQDEEEKTIEIAIIRNLDRSDIHFAVELFDAEGTFNTLVIYIRDDSNLYPEEKQIVQNIFNCGHRISVSEIVTRLSDKVTPNTFKAALLCLSSCADSMPTKELALGAELLNQTTPYASLRTLTSVFCDFFSYLPELEDLV</sequence>
<protein>
    <recommendedName>
        <fullName evidence="4">Calx-beta domain-containing protein</fullName>
    </recommendedName>
</protein>